<proteinExistence type="predicted"/>
<keyword evidence="5" id="KW-0040">ANK repeat</keyword>
<evidence type="ECO:0000313" key="10">
    <source>
        <dbReference type="EMBL" id="CAD7403991.1"/>
    </source>
</evidence>
<evidence type="ECO:0000256" key="5">
    <source>
        <dbReference type="ARBA" id="ARBA00023043"/>
    </source>
</evidence>
<keyword evidence="4" id="KW-0677">Repeat</keyword>
<dbReference type="GO" id="GO:0042981">
    <property type="term" value="P:regulation of apoptotic process"/>
    <property type="evidence" value="ECO:0007669"/>
    <property type="project" value="InterPro"/>
</dbReference>
<evidence type="ECO:0000256" key="1">
    <source>
        <dbReference type="ARBA" id="ARBA00004123"/>
    </source>
</evidence>
<dbReference type="CDD" id="cd11807">
    <property type="entry name" value="SH3_ASPP"/>
    <property type="match status" value="1"/>
</dbReference>
<dbReference type="InterPro" id="IPR047163">
    <property type="entry name" value="ASPP1/2"/>
</dbReference>
<dbReference type="PANTHER" id="PTHR24131">
    <property type="entry name" value="APOPTOSIS-STIMULATING OF P53 PROTEIN"/>
    <property type="match status" value="1"/>
</dbReference>
<evidence type="ECO:0000256" key="2">
    <source>
        <dbReference type="ARBA" id="ARBA00022443"/>
    </source>
</evidence>
<accession>A0A7R9H0X4</accession>
<dbReference type="PROSITE" id="PS50002">
    <property type="entry name" value="SH3"/>
    <property type="match status" value="1"/>
</dbReference>
<dbReference type="InterPro" id="IPR036770">
    <property type="entry name" value="Ankyrin_rpt-contain_sf"/>
</dbReference>
<evidence type="ECO:0000256" key="7">
    <source>
        <dbReference type="PROSITE-ProRule" id="PRU00192"/>
    </source>
</evidence>
<feature type="region of interest" description="Disordered" evidence="8">
    <location>
        <begin position="54"/>
        <end position="87"/>
    </location>
</feature>
<evidence type="ECO:0000259" key="9">
    <source>
        <dbReference type="PROSITE" id="PS50002"/>
    </source>
</evidence>
<dbReference type="SUPFAM" id="SSF50044">
    <property type="entry name" value="SH3-domain"/>
    <property type="match status" value="1"/>
</dbReference>
<reference evidence="10" key="1">
    <citation type="submission" date="2020-11" db="EMBL/GenBank/DDBJ databases">
        <authorList>
            <person name="Tran Van P."/>
        </authorList>
    </citation>
    <scope>NUCLEOTIDE SEQUENCE</scope>
</reference>
<dbReference type="InterPro" id="IPR036028">
    <property type="entry name" value="SH3-like_dom_sf"/>
</dbReference>
<keyword evidence="2 7" id="KW-0728">SH3 domain</keyword>
<organism evidence="10">
    <name type="scientific">Timema cristinae</name>
    <name type="common">Walking stick</name>
    <dbReference type="NCBI Taxonomy" id="61476"/>
    <lineage>
        <taxon>Eukaryota</taxon>
        <taxon>Metazoa</taxon>
        <taxon>Ecdysozoa</taxon>
        <taxon>Arthropoda</taxon>
        <taxon>Hexapoda</taxon>
        <taxon>Insecta</taxon>
        <taxon>Pterygota</taxon>
        <taxon>Neoptera</taxon>
        <taxon>Polyneoptera</taxon>
        <taxon>Phasmatodea</taxon>
        <taxon>Timematodea</taxon>
        <taxon>Timematoidea</taxon>
        <taxon>Timematidae</taxon>
        <taxon>Timema</taxon>
    </lineage>
</organism>
<dbReference type="Pfam" id="PF00018">
    <property type="entry name" value="SH3_1"/>
    <property type="match status" value="1"/>
</dbReference>
<comment type="subcellular location">
    <subcellularLocation>
        <location evidence="1">Nucleus</location>
    </subcellularLocation>
</comment>
<evidence type="ECO:0000256" key="4">
    <source>
        <dbReference type="ARBA" id="ARBA00022737"/>
    </source>
</evidence>
<dbReference type="PANTHER" id="PTHR24131:SF10">
    <property type="entry name" value="ANKYRIN-REPEAT, SH3-DOMAIN, AND PROLINE-RICH-REGION CONTAINING PROTEIN, ISOFORM B"/>
    <property type="match status" value="1"/>
</dbReference>
<dbReference type="InterPro" id="IPR001452">
    <property type="entry name" value="SH3_domain"/>
</dbReference>
<dbReference type="GO" id="GO:0005634">
    <property type="term" value="C:nucleus"/>
    <property type="evidence" value="ECO:0007669"/>
    <property type="project" value="UniProtKB-SubCell"/>
</dbReference>
<dbReference type="GO" id="GO:0002039">
    <property type="term" value="F:p53 binding"/>
    <property type="evidence" value="ECO:0007669"/>
    <property type="project" value="InterPro"/>
</dbReference>
<evidence type="ECO:0000256" key="3">
    <source>
        <dbReference type="ARBA" id="ARBA00022703"/>
    </source>
</evidence>
<dbReference type="GO" id="GO:0006915">
    <property type="term" value="P:apoptotic process"/>
    <property type="evidence" value="ECO:0007669"/>
    <property type="project" value="UniProtKB-KW"/>
</dbReference>
<dbReference type="AlphaFoldDB" id="A0A7R9H0X4"/>
<keyword evidence="3" id="KW-0053">Apoptosis</keyword>
<dbReference type="Gene3D" id="1.25.40.20">
    <property type="entry name" value="Ankyrin repeat-containing domain"/>
    <property type="match status" value="1"/>
</dbReference>
<gene>
    <name evidence="10" type="ORF">TCEB3V08_LOCUS7281</name>
</gene>
<feature type="compositionally biased region" description="Polar residues" evidence="8">
    <location>
        <begin position="15"/>
        <end position="28"/>
    </location>
</feature>
<feature type="region of interest" description="Disordered" evidence="8">
    <location>
        <begin position="1"/>
        <end position="41"/>
    </location>
</feature>
<evidence type="ECO:0000256" key="6">
    <source>
        <dbReference type="ARBA" id="ARBA00023242"/>
    </source>
</evidence>
<protein>
    <recommendedName>
        <fullName evidence="9">SH3 domain-containing protein</fullName>
    </recommendedName>
</protein>
<evidence type="ECO:0000256" key="8">
    <source>
        <dbReference type="SAM" id="MobiDB-lite"/>
    </source>
</evidence>
<dbReference type="EMBL" id="OC319022">
    <property type="protein sequence ID" value="CAD7403991.1"/>
    <property type="molecule type" value="Genomic_DNA"/>
</dbReference>
<name>A0A7R9H0X4_TIMCR</name>
<dbReference type="SMART" id="SM00326">
    <property type="entry name" value="SH3"/>
    <property type="match status" value="1"/>
</dbReference>
<keyword evidence="6" id="KW-0539">Nucleus</keyword>
<dbReference type="PRINTS" id="PR00452">
    <property type="entry name" value="SH3DOMAIN"/>
</dbReference>
<feature type="domain" description="SH3" evidence="9">
    <location>
        <begin position="128"/>
        <end position="190"/>
    </location>
</feature>
<sequence length="198" mass="22639">MQNDDVTTAFAALNLQKNYKSMKSQTSHNNEKRENHGKLSGKKNMKCFYYGRNNEPKEQEVKESVTTSEKNGKQGGGPIQDKIDTGPTLRVPRFGTFGLRGHSRNTLNCRRRGNLGSNPGVQEKLGILNGGVVYAVYSYENHNLDELSFKEGEKLVVLRKGDECEREWWWSRLDDREGYIPRNLLGLYPRVHPPQKPE</sequence>
<feature type="compositionally biased region" description="Basic and acidic residues" evidence="8">
    <location>
        <begin position="54"/>
        <end position="63"/>
    </location>
</feature>